<gene>
    <name evidence="1" type="ORF">EZ216_20710</name>
</gene>
<dbReference type="AlphaFoldDB" id="A0A4Z0BCD0"/>
<keyword evidence="2" id="KW-1185">Reference proteome</keyword>
<proteinExistence type="predicted"/>
<dbReference type="RefSeq" id="WP_135251700.1">
    <property type="nucleotide sequence ID" value="NZ_SMLK01000012.1"/>
</dbReference>
<accession>A0A4Z0BCD0</accession>
<reference evidence="1 2" key="1">
    <citation type="submission" date="2019-03" db="EMBL/GenBank/DDBJ databases">
        <title>Ramlibacter sp. 18x22-1, whole genome shotgun sequence.</title>
        <authorList>
            <person name="Zhang X."/>
            <person name="Feng G."/>
            <person name="Zhu H."/>
        </authorList>
    </citation>
    <scope>NUCLEOTIDE SEQUENCE [LARGE SCALE GENOMIC DNA]</scope>
    <source>
        <strain evidence="1 2">18x22-1</strain>
    </source>
</reference>
<sequence length="154" mass="17433">MAHRRNAQSGVALMGALVFLLLLTLLGGLIVESAQTQKRRSDEEQLLFAGDQIRRAILSYYNTVPTGRGRSLPDSLDSLLEDRRFPTPMRHLRRLYPDPMTGNADWEFVREGGGIVGVHSRASQKPFKQAEFSTPYETFSGATSYESWVFRIQR</sequence>
<dbReference type="Proteomes" id="UP000297839">
    <property type="component" value="Unassembled WGS sequence"/>
</dbReference>
<comment type="caution">
    <text evidence="1">The sequence shown here is derived from an EMBL/GenBank/DDBJ whole genome shotgun (WGS) entry which is preliminary data.</text>
</comment>
<organism evidence="1 2">
    <name type="scientific">Ramlibacter humi</name>
    <dbReference type="NCBI Taxonomy" id="2530451"/>
    <lineage>
        <taxon>Bacteria</taxon>
        <taxon>Pseudomonadati</taxon>
        <taxon>Pseudomonadota</taxon>
        <taxon>Betaproteobacteria</taxon>
        <taxon>Burkholderiales</taxon>
        <taxon>Comamonadaceae</taxon>
        <taxon>Ramlibacter</taxon>
    </lineage>
</organism>
<evidence type="ECO:0000313" key="2">
    <source>
        <dbReference type="Proteomes" id="UP000297839"/>
    </source>
</evidence>
<dbReference type="OrthoDB" id="5608857at2"/>
<protein>
    <submittedName>
        <fullName evidence="1">Type II secretion system protein</fullName>
    </submittedName>
</protein>
<dbReference type="EMBL" id="SMLK01000012">
    <property type="protein sequence ID" value="TFY96360.1"/>
    <property type="molecule type" value="Genomic_DNA"/>
</dbReference>
<name>A0A4Z0BCD0_9BURK</name>
<evidence type="ECO:0000313" key="1">
    <source>
        <dbReference type="EMBL" id="TFY96360.1"/>
    </source>
</evidence>